<dbReference type="CDD" id="cd06558">
    <property type="entry name" value="crotonase-like"/>
    <property type="match status" value="1"/>
</dbReference>
<reference evidence="4 5" key="1">
    <citation type="journal article" date="2019" name="Int. J. Syst. Evol. Microbiol.">
        <title>The Global Catalogue of Microorganisms (GCM) 10K type strain sequencing project: providing services to taxonomists for standard genome sequencing and annotation.</title>
        <authorList>
            <consortium name="The Broad Institute Genomics Platform"/>
            <consortium name="The Broad Institute Genome Sequencing Center for Infectious Disease"/>
            <person name="Wu L."/>
            <person name="Ma J."/>
        </authorList>
    </citation>
    <scope>NUCLEOTIDE SEQUENCE [LARGE SCALE GENOMIC DNA]</scope>
    <source>
        <strain evidence="4 5">JCM 16378</strain>
    </source>
</reference>
<dbReference type="InterPro" id="IPR029045">
    <property type="entry name" value="ClpP/crotonase-like_dom_sf"/>
</dbReference>
<evidence type="ECO:0000256" key="2">
    <source>
        <dbReference type="ARBA" id="ARBA00023239"/>
    </source>
</evidence>
<dbReference type="Gene3D" id="1.10.12.10">
    <property type="entry name" value="Lyase 2-enoyl-coa Hydratase, Chain A, domain 2"/>
    <property type="match status" value="1"/>
</dbReference>
<keyword evidence="5" id="KW-1185">Reference proteome</keyword>
<evidence type="ECO:0000256" key="1">
    <source>
        <dbReference type="ARBA" id="ARBA00005254"/>
    </source>
</evidence>
<organism evidence="4 5">
    <name type="scientific">Pedococcus aerophilus</name>
    <dbReference type="NCBI Taxonomy" id="436356"/>
    <lineage>
        <taxon>Bacteria</taxon>
        <taxon>Bacillati</taxon>
        <taxon>Actinomycetota</taxon>
        <taxon>Actinomycetes</taxon>
        <taxon>Micrococcales</taxon>
        <taxon>Intrasporangiaceae</taxon>
        <taxon>Pedococcus</taxon>
    </lineage>
</organism>
<gene>
    <name evidence="4" type="ORF">GCM10009867_12010</name>
</gene>
<dbReference type="PROSITE" id="PS00166">
    <property type="entry name" value="ENOYL_COA_HYDRATASE"/>
    <property type="match status" value="1"/>
</dbReference>
<dbReference type="Gene3D" id="3.90.226.10">
    <property type="entry name" value="2-enoyl-CoA Hydratase, Chain A, domain 1"/>
    <property type="match status" value="1"/>
</dbReference>
<name>A0ABN3UIX8_9MICO</name>
<dbReference type="InterPro" id="IPR001753">
    <property type="entry name" value="Enoyl-CoA_hydra/iso"/>
</dbReference>
<comment type="caution">
    <text evidence="4">The sequence shown here is derived from an EMBL/GenBank/DDBJ whole genome shotgun (WGS) entry which is preliminary data.</text>
</comment>
<protein>
    <submittedName>
        <fullName evidence="4">Enoyl-CoA hydratase-related protein</fullName>
    </submittedName>
</protein>
<dbReference type="PANTHER" id="PTHR11941:SF173">
    <property type="entry name" value="3-HYDROXYBUTYRYL-COA DEHYDRATASE-LIKE PROTEIN, MITOCHONDRIAL"/>
    <property type="match status" value="1"/>
</dbReference>
<dbReference type="PANTHER" id="PTHR11941">
    <property type="entry name" value="ENOYL-COA HYDRATASE-RELATED"/>
    <property type="match status" value="1"/>
</dbReference>
<evidence type="ECO:0000313" key="5">
    <source>
        <dbReference type="Proteomes" id="UP001501326"/>
    </source>
</evidence>
<evidence type="ECO:0000313" key="4">
    <source>
        <dbReference type="EMBL" id="GAA2733638.1"/>
    </source>
</evidence>
<sequence length="287" mass="30344">MSLVLSATPRLRAMTGRQWWDETFEDLQVTSRESSGRRVAVVTLDLPGRRNSMSAAMTASWLDLMGLLRRDGDLAAVVVTGAPPAFCAGGDLSWIVSEPDASVSDLRARMLTFYRSWLSVRDLEVPTIAALNGSAIGAGFAIALACDLRYAAADAKLGVPFTSLGLHPGMATTWSLPDVAGQAVARDLLLTGRIINGDEAFRLGLVSRAVPADDVLAEALEAADRIAAAAPVATRLTLQALRAGGHPDLETALQWEALAQATTLATKDVHEGIAAAAARRTPQFRGE</sequence>
<accession>A0ABN3UIX8</accession>
<dbReference type="Pfam" id="PF00378">
    <property type="entry name" value="ECH_1"/>
    <property type="match status" value="1"/>
</dbReference>
<evidence type="ECO:0000256" key="3">
    <source>
        <dbReference type="RuleBase" id="RU003707"/>
    </source>
</evidence>
<dbReference type="InterPro" id="IPR014748">
    <property type="entry name" value="Enoyl-CoA_hydra_C"/>
</dbReference>
<dbReference type="Proteomes" id="UP001501326">
    <property type="component" value="Unassembled WGS sequence"/>
</dbReference>
<dbReference type="InterPro" id="IPR018376">
    <property type="entry name" value="Enoyl-CoA_hyd/isom_CS"/>
</dbReference>
<dbReference type="EMBL" id="BAAARN010000001">
    <property type="protein sequence ID" value="GAA2733638.1"/>
    <property type="molecule type" value="Genomic_DNA"/>
</dbReference>
<keyword evidence="2" id="KW-0456">Lyase</keyword>
<comment type="similarity">
    <text evidence="1 3">Belongs to the enoyl-CoA hydratase/isomerase family.</text>
</comment>
<proteinExistence type="inferred from homology"/>
<dbReference type="SUPFAM" id="SSF52096">
    <property type="entry name" value="ClpP/crotonase"/>
    <property type="match status" value="1"/>
</dbReference>